<dbReference type="Pfam" id="PF00440">
    <property type="entry name" value="TetR_N"/>
    <property type="match status" value="1"/>
</dbReference>
<dbReference type="AlphaFoldDB" id="A0A126ZUF5"/>
<sequence length="205" mass="21752">MSENTDKPLPLRERNRLRTRGDILDAAAVLLGTEGYGETTVEALGRGSGVSRGTIYAHFPGGREEIVQEVYQRVADAVYVQGVTLREGVEDPAARIAALATALVQATREPEGRFYGVMGPDVVPVVSQVMGSTSRSFQSLISRDLSAAKAAGRLPEEAPVEALAATLVGAIRNAGATAALEPEKSEQLIEAIRWLVDGLLQRAAV</sequence>
<gene>
    <name evidence="6" type="ORF">SA2016_0084</name>
</gene>
<accession>A0A126ZUF5</accession>
<dbReference type="Gene3D" id="1.10.357.10">
    <property type="entry name" value="Tetracycline Repressor, domain 2"/>
    <property type="match status" value="1"/>
</dbReference>
<evidence type="ECO:0000256" key="3">
    <source>
        <dbReference type="ARBA" id="ARBA00023163"/>
    </source>
</evidence>
<evidence type="ECO:0000256" key="2">
    <source>
        <dbReference type="ARBA" id="ARBA00023125"/>
    </source>
</evidence>
<dbReference type="SUPFAM" id="SSF46689">
    <property type="entry name" value="Homeodomain-like"/>
    <property type="match status" value="1"/>
</dbReference>
<evidence type="ECO:0000313" key="6">
    <source>
        <dbReference type="EMBL" id="AMM30789.1"/>
    </source>
</evidence>
<dbReference type="SUPFAM" id="SSF48498">
    <property type="entry name" value="Tetracyclin repressor-like, C-terminal domain"/>
    <property type="match status" value="1"/>
</dbReference>
<organism evidence="6 7">
    <name type="scientific">Sinomonas atrocyanea</name>
    <dbReference type="NCBI Taxonomy" id="37927"/>
    <lineage>
        <taxon>Bacteria</taxon>
        <taxon>Bacillati</taxon>
        <taxon>Actinomycetota</taxon>
        <taxon>Actinomycetes</taxon>
        <taxon>Micrococcales</taxon>
        <taxon>Micrococcaceae</taxon>
        <taxon>Sinomonas</taxon>
    </lineage>
</organism>
<reference evidence="6 7" key="1">
    <citation type="submission" date="2016-02" db="EMBL/GenBank/DDBJ databases">
        <title>Complete genome of Sinomonas atrocyanea KCTC 3377.</title>
        <authorList>
            <person name="Kim K.M."/>
        </authorList>
    </citation>
    <scope>NUCLEOTIDE SEQUENCE [LARGE SCALE GENOMIC DNA]</scope>
    <source>
        <strain evidence="6 7">KCTC 3377</strain>
    </source>
</reference>
<proteinExistence type="predicted"/>
<dbReference type="GO" id="GO:0003700">
    <property type="term" value="F:DNA-binding transcription factor activity"/>
    <property type="evidence" value="ECO:0007669"/>
    <property type="project" value="TreeGrafter"/>
</dbReference>
<evidence type="ECO:0000256" key="1">
    <source>
        <dbReference type="ARBA" id="ARBA00023015"/>
    </source>
</evidence>
<dbReference type="KEGG" id="satk:SA2016_0084"/>
<name>A0A126ZUF5_9MICC</name>
<dbReference type="PANTHER" id="PTHR30055:SF234">
    <property type="entry name" value="HTH-TYPE TRANSCRIPTIONAL REGULATOR BETI"/>
    <property type="match status" value="1"/>
</dbReference>
<protein>
    <submittedName>
        <fullName evidence="6">TetR family transcriptional regulator</fullName>
    </submittedName>
</protein>
<evidence type="ECO:0000259" key="5">
    <source>
        <dbReference type="PROSITE" id="PS50977"/>
    </source>
</evidence>
<dbReference type="EMBL" id="CP014518">
    <property type="protein sequence ID" value="AMM30789.1"/>
    <property type="molecule type" value="Genomic_DNA"/>
</dbReference>
<dbReference type="InterPro" id="IPR050109">
    <property type="entry name" value="HTH-type_TetR-like_transc_reg"/>
</dbReference>
<keyword evidence="7" id="KW-1185">Reference proteome</keyword>
<evidence type="ECO:0000313" key="7">
    <source>
        <dbReference type="Proteomes" id="UP000070134"/>
    </source>
</evidence>
<dbReference type="PRINTS" id="PR00455">
    <property type="entry name" value="HTHTETR"/>
</dbReference>
<keyword evidence="2 4" id="KW-0238">DNA-binding</keyword>
<evidence type="ECO:0000256" key="4">
    <source>
        <dbReference type="PROSITE-ProRule" id="PRU00335"/>
    </source>
</evidence>
<feature type="DNA-binding region" description="H-T-H motif" evidence="4">
    <location>
        <begin position="40"/>
        <end position="59"/>
    </location>
</feature>
<dbReference type="PANTHER" id="PTHR30055">
    <property type="entry name" value="HTH-TYPE TRANSCRIPTIONAL REGULATOR RUTR"/>
    <property type="match status" value="1"/>
</dbReference>
<dbReference type="InterPro" id="IPR001647">
    <property type="entry name" value="HTH_TetR"/>
</dbReference>
<keyword evidence="1" id="KW-0805">Transcription regulation</keyword>
<dbReference type="STRING" id="37927.SA2016_0084"/>
<dbReference type="OrthoDB" id="4567939at2"/>
<dbReference type="Proteomes" id="UP000070134">
    <property type="component" value="Chromosome"/>
</dbReference>
<dbReference type="InterPro" id="IPR036271">
    <property type="entry name" value="Tet_transcr_reg_TetR-rel_C_sf"/>
</dbReference>
<dbReference type="InterPro" id="IPR009057">
    <property type="entry name" value="Homeodomain-like_sf"/>
</dbReference>
<dbReference type="PROSITE" id="PS50977">
    <property type="entry name" value="HTH_TETR_2"/>
    <property type="match status" value="1"/>
</dbReference>
<keyword evidence="3" id="KW-0804">Transcription</keyword>
<dbReference type="GO" id="GO:0000976">
    <property type="term" value="F:transcription cis-regulatory region binding"/>
    <property type="evidence" value="ECO:0007669"/>
    <property type="project" value="TreeGrafter"/>
</dbReference>
<dbReference type="RefSeq" id="WP_066494218.1">
    <property type="nucleotide sequence ID" value="NZ_BJMO01000013.1"/>
</dbReference>
<feature type="domain" description="HTH tetR-type" evidence="5">
    <location>
        <begin position="17"/>
        <end position="77"/>
    </location>
</feature>